<keyword evidence="2" id="KW-0479">Metal-binding</keyword>
<dbReference type="PANTHER" id="PTHR11086">
    <property type="entry name" value="DEOXYCYTIDYLATE DEAMINASE-RELATED"/>
    <property type="match status" value="1"/>
</dbReference>
<dbReference type="Proteomes" id="UP000178815">
    <property type="component" value="Unassembled WGS sequence"/>
</dbReference>
<dbReference type="SUPFAM" id="SSF53927">
    <property type="entry name" value="Cytidine deaminase-like"/>
    <property type="match status" value="1"/>
</dbReference>
<proteinExistence type="inferred from homology"/>
<protein>
    <recommendedName>
        <fullName evidence="5">CMP/dCMP-type deaminase domain-containing protein</fullName>
    </recommendedName>
</protein>
<dbReference type="GO" id="GO:0008270">
    <property type="term" value="F:zinc ion binding"/>
    <property type="evidence" value="ECO:0007669"/>
    <property type="project" value="InterPro"/>
</dbReference>
<dbReference type="PROSITE" id="PS51747">
    <property type="entry name" value="CYT_DCMP_DEAMINASES_2"/>
    <property type="match status" value="1"/>
</dbReference>
<dbReference type="PANTHER" id="PTHR11086:SF18">
    <property type="entry name" value="DEOXYCYTIDYLATE DEAMINASE"/>
    <property type="match status" value="1"/>
</dbReference>
<keyword evidence="4" id="KW-0862">Zinc</keyword>
<accession>A0A1F6CIS8</accession>
<organism evidence="6 7">
    <name type="scientific">Candidatus Kaiserbacteria bacterium RIFCSPHIGHO2_01_FULL_53_31</name>
    <dbReference type="NCBI Taxonomy" id="1798481"/>
    <lineage>
        <taxon>Bacteria</taxon>
        <taxon>Candidatus Kaiseribacteriota</taxon>
    </lineage>
</organism>
<dbReference type="Gene3D" id="3.40.140.10">
    <property type="entry name" value="Cytidine Deaminase, domain 2"/>
    <property type="match status" value="1"/>
</dbReference>
<dbReference type="InterPro" id="IPR002125">
    <property type="entry name" value="CMP_dCMP_dom"/>
</dbReference>
<evidence type="ECO:0000256" key="1">
    <source>
        <dbReference type="ARBA" id="ARBA00006576"/>
    </source>
</evidence>
<evidence type="ECO:0000313" key="7">
    <source>
        <dbReference type="Proteomes" id="UP000178815"/>
    </source>
</evidence>
<dbReference type="EMBL" id="MFKU01000004">
    <property type="protein sequence ID" value="OGG49153.1"/>
    <property type="molecule type" value="Genomic_DNA"/>
</dbReference>
<comment type="caution">
    <text evidence="6">The sequence shown here is derived from an EMBL/GenBank/DDBJ whole genome shotgun (WGS) entry which is preliminary data.</text>
</comment>
<dbReference type="GO" id="GO:0004132">
    <property type="term" value="F:dCMP deaminase activity"/>
    <property type="evidence" value="ECO:0007669"/>
    <property type="project" value="TreeGrafter"/>
</dbReference>
<dbReference type="AlphaFoldDB" id="A0A1F6CIS8"/>
<gene>
    <name evidence="6" type="ORF">A2678_00810</name>
</gene>
<evidence type="ECO:0000313" key="6">
    <source>
        <dbReference type="EMBL" id="OGG49153.1"/>
    </source>
</evidence>
<dbReference type="Pfam" id="PF00383">
    <property type="entry name" value="dCMP_cyt_deam_1"/>
    <property type="match status" value="1"/>
</dbReference>
<feature type="domain" description="CMP/dCMP-type deaminase" evidence="5">
    <location>
        <begin position="143"/>
        <end position="279"/>
    </location>
</feature>
<dbReference type="InterPro" id="IPR015517">
    <property type="entry name" value="dCMP_deaminase-rel"/>
</dbReference>
<evidence type="ECO:0000256" key="3">
    <source>
        <dbReference type="ARBA" id="ARBA00022801"/>
    </source>
</evidence>
<keyword evidence="3" id="KW-0378">Hydrolase</keyword>
<evidence type="ECO:0000259" key="5">
    <source>
        <dbReference type="PROSITE" id="PS51747"/>
    </source>
</evidence>
<sequence length="285" mass="32130">MHSKDSVANKAVVAYVPALHAGYLSFFKKYADCDFFVLGTSLINITPRMERDIRSLTPEQACDAIRGLNIFPSVTVLEQRDVKQLRARYSQIILPDEDVSRNFAKKLLQRRKVTFETVFLRWDKIISTTEFQIPPDRTVSIKSADLKLLREASHEAVQSPDWWRQIGAVLVKGKKVQIRAYNRHFPNAGTPATMGDPRSNFDYGEQPEIYLSIHAEADVVAQAAKAGISTKNAEVYVTTFPCPNCAHLLVRAGIKRLYYAQGYSKLDAEEILKKAGVQIVLVKTK</sequence>
<evidence type="ECO:0000256" key="2">
    <source>
        <dbReference type="ARBA" id="ARBA00022723"/>
    </source>
</evidence>
<reference evidence="6 7" key="1">
    <citation type="journal article" date="2016" name="Nat. Commun.">
        <title>Thousands of microbial genomes shed light on interconnected biogeochemical processes in an aquifer system.</title>
        <authorList>
            <person name="Anantharaman K."/>
            <person name="Brown C.T."/>
            <person name="Hug L.A."/>
            <person name="Sharon I."/>
            <person name="Castelle C.J."/>
            <person name="Probst A.J."/>
            <person name="Thomas B.C."/>
            <person name="Singh A."/>
            <person name="Wilkins M.J."/>
            <person name="Karaoz U."/>
            <person name="Brodie E.L."/>
            <person name="Williams K.H."/>
            <person name="Hubbard S.S."/>
            <person name="Banfield J.F."/>
        </authorList>
    </citation>
    <scope>NUCLEOTIDE SEQUENCE [LARGE SCALE GENOMIC DNA]</scope>
</reference>
<dbReference type="InterPro" id="IPR016192">
    <property type="entry name" value="APOBEC/CMP_deaminase_Zn-bd"/>
</dbReference>
<dbReference type="STRING" id="1798481.A2678_00810"/>
<comment type="similarity">
    <text evidence="1">Belongs to the cytidine and deoxycytidylate deaminase family.</text>
</comment>
<name>A0A1F6CIS8_9BACT</name>
<dbReference type="InterPro" id="IPR016193">
    <property type="entry name" value="Cytidine_deaminase-like"/>
</dbReference>
<dbReference type="GO" id="GO:0005737">
    <property type="term" value="C:cytoplasm"/>
    <property type="evidence" value="ECO:0007669"/>
    <property type="project" value="TreeGrafter"/>
</dbReference>
<evidence type="ECO:0000256" key="4">
    <source>
        <dbReference type="ARBA" id="ARBA00022833"/>
    </source>
</evidence>
<dbReference type="PROSITE" id="PS00903">
    <property type="entry name" value="CYT_DCMP_DEAMINASES_1"/>
    <property type="match status" value="1"/>
</dbReference>